<evidence type="ECO:0008006" key="10">
    <source>
        <dbReference type="Google" id="ProtNLM"/>
    </source>
</evidence>
<dbReference type="Gene3D" id="1.10.630.10">
    <property type="entry name" value="Cytochrome P450"/>
    <property type="match status" value="1"/>
</dbReference>
<gene>
    <name evidence="8" type="ORF">ATEG_08476</name>
</gene>
<accession>Q0CCV8</accession>
<dbReference type="GeneID" id="4353442"/>
<name>Q0CCV8_ASPTN</name>
<dbReference type="GO" id="GO:0005506">
    <property type="term" value="F:iron ion binding"/>
    <property type="evidence" value="ECO:0007669"/>
    <property type="project" value="InterPro"/>
</dbReference>
<dbReference type="InterPro" id="IPR050196">
    <property type="entry name" value="Cytochrome_P450_Monoox"/>
</dbReference>
<evidence type="ECO:0000313" key="9">
    <source>
        <dbReference type="Proteomes" id="UP000007963"/>
    </source>
</evidence>
<dbReference type="SUPFAM" id="SSF48264">
    <property type="entry name" value="Cytochrome P450"/>
    <property type="match status" value="1"/>
</dbReference>
<reference evidence="9" key="1">
    <citation type="submission" date="2005-09" db="EMBL/GenBank/DDBJ databases">
        <title>Annotation of the Aspergillus terreus NIH2624 genome.</title>
        <authorList>
            <person name="Birren B.W."/>
            <person name="Lander E.S."/>
            <person name="Galagan J.E."/>
            <person name="Nusbaum C."/>
            <person name="Devon K."/>
            <person name="Henn M."/>
            <person name="Ma L.-J."/>
            <person name="Jaffe D.B."/>
            <person name="Butler J."/>
            <person name="Alvarez P."/>
            <person name="Gnerre S."/>
            <person name="Grabherr M."/>
            <person name="Kleber M."/>
            <person name="Mauceli E.W."/>
            <person name="Brockman W."/>
            <person name="Rounsley S."/>
            <person name="Young S.K."/>
            <person name="LaButti K."/>
            <person name="Pushparaj V."/>
            <person name="DeCaprio D."/>
            <person name="Crawford M."/>
            <person name="Koehrsen M."/>
            <person name="Engels R."/>
            <person name="Montgomery P."/>
            <person name="Pearson M."/>
            <person name="Howarth C."/>
            <person name="Larson L."/>
            <person name="Luoma S."/>
            <person name="White J."/>
            <person name="Alvarado L."/>
            <person name="Kodira C.D."/>
            <person name="Zeng Q."/>
            <person name="Oleary S."/>
            <person name="Yandava C."/>
            <person name="Denning D.W."/>
            <person name="Nierman W.C."/>
            <person name="Milne T."/>
            <person name="Madden K."/>
        </authorList>
    </citation>
    <scope>NUCLEOTIDE SEQUENCE [LARGE SCALE GENOMIC DNA]</scope>
    <source>
        <strain evidence="9">NIH 2624 / FGSC A1156</strain>
    </source>
</reference>
<evidence type="ECO:0000256" key="3">
    <source>
        <dbReference type="ARBA" id="ARBA00022723"/>
    </source>
</evidence>
<dbReference type="EMBL" id="CH476605">
    <property type="protein sequence ID" value="EAU31649.1"/>
    <property type="molecule type" value="Genomic_DNA"/>
</dbReference>
<comment type="similarity">
    <text evidence="1">Belongs to the cytochrome P450 family.</text>
</comment>
<evidence type="ECO:0000256" key="7">
    <source>
        <dbReference type="PIRSR" id="PIRSR602401-1"/>
    </source>
</evidence>
<keyword evidence="3 7" id="KW-0479">Metal-binding</keyword>
<evidence type="ECO:0000256" key="1">
    <source>
        <dbReference type="ARBA" id="ARBA00010617"/>
    </source>
</evidence>
<dbReference type="Pfam" id="PF00067">
    <property type="entry name" value="p450"/>
    <property type="match status" value="3"/>
</dbReference>
<dbReference type="InterPro" id="IPR002401">
    <property type="entry name" value="Cyt_P450_E_grp-I"/>
</dbReference>
<dbReference type="AlphaFoldDB" id="Q0CCV8"/>
<feature type="binding site" description="axial binding residue" evidence="7">
    <location>
        <position position="392"/>
    </location>
    <ligand>
        <name>heme</name>
        <dbReference type="ChEBI" id="CHEBI:30413"/>
    </ligand>
    <ligandPart>
        <name>Fe</name>
        <dbReference type="ChEBI" id="CHEBI:18248"/>
    </ligandPart>
</feature>
<keyword evidence="5 7" id="KW-0408">Iron</keyword>
<evidence type="ECO:0000256" key="4">
    <source>
        <dbReference type="ARBA" id="ARBA00023002"/>
    </source>
</evidence>
<dbReference type="InterPro" id="IPR001128">
    <property type="entry name" value="Cyt_P450"/>
</dbReference>
<dbReference type="RefSeq" id="XP_001217615.1">
    <property type="nucleotide sequence ID" value="XM_001217614.1"/>
</dbReference>
<sequence length="467" mass="52633">MNQFPPNTAIATYYTEISHKYQLKGIFYLDLWPFGPSQMVLVHPNAAEHVTTVENYPLHDEVSRYLTPLLGEHAIGASDGERWKMLHRILTPAFKPSKTKAMAPVIAEQVSLLLHPTLTQYAGSAEVFSMEECAARLVFSISSTVILGNSVSEDENAQLISDINAVVDYATMLTLTAATNPLSKVRKWWKKRAAIQRMDSFLRLLIKGRYAQLAHGKVDVNRADSTILDAILANVQSMRCVPHGFAAPDSELVQIVTDKSAAWRLWNNSGYFMCKSRNKLYIGSSANPIEYVFIVLHFHPPVVQNLRDEHDRIFSRDINAIRKVLEQTPHKLNELHYTTAVVKETLRLFPVGFGAQIFPHPTKFNPARFLEPDLASMPRNAWRPFERGARMCPGRDLAMDGLRIILLLTVREYKFQCADVDHLVKSMPGVQHTDMDAVMGDLAFQEMGFSAKARGGAMMRVSLMQSY</sequence>
<dbReference type="PANTHER" id="PTHR24291:SF50">
    <property type="entry name" value="BIFUNCTIONAL ALBAFLAVENONE MONOOXYGENASE_TERPENE SYNTHASE"/>
    <property type="match status" value="1"/>
</dbReference>
<dbReference type="GO" id="GO:0020037">
    <property type="term" value="F:heme binding"/>
    <property type="evidence" value="ECO:0007669"/>
    <property type="project" value="InterPro"/>
</dbReference>
<dbReference type="OMA" id="LLTVRWF"/>
<dbReference type="GO" id="GO:0004497">
    <property type="term" value="F:monooxygenase activity"/>
    <property type="evidence" value="ECO:0007669"/>
    <property type="project" value="UniProtKB-KW"/>
</dbReference>
<dbReference type="eggNOG" id="KOG0157">
    <property type="taxonomic scope" value="Eukaryota"/>
</dbReference>
<organism evidence="8 9">
    <name type="scientific">Aspergillus terreus (strain NIH 2624 / FGSC A1156)</name>
    <dbReference type="NCBI Taxonomy" id="341663"/>
    <lineage>
        <taxon>Eukaryota</taxon>
        <taxon>Fungi</taxon>
        <taxon>Dikarya</taxon>
        <taxon>Ascomycota</taxon>
        <taxon>Pezizomycotina</taxon>
        <taxon>Eurotiomycetes</taxon>
        <taxon>Eurotiomycetidae</taxon>
        <taxon>Eurotiales</taxon>
        <taxon>Aspergillaceae</taxon>
        <taxon>Aspergillus</taxon>
        <taxon>Aspergillus subgen. Circumdati</taxon>
    </lineage>
</organism>
<protein>
    <recommendedName>
        <fullName evidence="10">Cytochrome P450</fullName>
    </recommendedName>
</protein>
<dbReference type="VEuPathDB" id="FungiDB:ATEG_08476"/>
<keyword evidence="4" id="KW-0560">Oxidoreductase</keyword>
<dbReference type="Proteomes" id="UP000007963">
    <property type="component" value="Unassembled WGS sequence"/>
</dbReference>
<dbReference type="STRING" id="341663.Q0CCV8"/>
<keyword evidence="6" id="KW-0503">Monooxygenase</keyword>
<comment type="cofactor">
    <cofactor evidence="7">
        <name>heme</name>
        <dbReference type="ChEBI" id="CHEBI:30413"/>
    </cofactor>
</comment>
<keyword evidence="2 7" id="KW-0349">Heme</keyword>
<evidence type="ECO:0000313" key="8">
    <source>
        <dbReference type="EMBL" id="EAU31649.1"/>
    </source>
</evidence>
<dbReference type="PRINTS" id="PR00463">
    <property type="entry name" value="EP450I"/>
</dbReference>
<dbReference type="PRINTS" id="PR00385">
    <property type="entry name" value="P450"/>
</dbReference>
<proteinExistence type="inferred from homology"/>
<evidence type="ECO:0000256" key="5">
    <source>
        <dbReference type="ARBA" id="ARBA00023004"/>
    </source>
</evidence>
<dbReference type="GO" id="GO:0016705">
    <property type="term" value="F:oxidoreductase activity, acting on paired donors, with incorporation or reduction of molecular oxygen"/>
    <property type="evidence" value="ECO:0007669"/>
    <property type="project" value="InterPro"/>
</dbReference>
<dbReference type="OrthoDB" id="10029320at2759"/>
<evidence type="ECO:0000256" key="6">
    <source>
        <dbReference type="ARBA" id="ARBA00023033"/>
    </source>
</evidence>
<dbReference type="InterPro" id="IPR036396">
    <property type="entry name" value="Cyt_P450_sf"/>
</dbReference>
<evidence type="ECO:0000256" key="2">
    <source>
        <dbReference type="ARBA" id="ARBA00022617"/>
    </source>
</evidence>
<dbReference type="HOGENOM" id="CLU_020492_1_0_1"/>
<dbReference type="PANTHER" id="PTHR24291">
    <property type="entry name" value="CYTOCHROME P450 FAMILY 4"/>
    <property type="match status" value="1"/>
</dbReference>